<evidence type="ECO:0000259" key="3">
    <source>
        <dbReference type="Pfam" id="PF17775"/>
    </source>
</evidence>
<dbReference type="InterPro" id="IPR004027">
    <property type="entry name" value="SEC_C_motif"/>
</dbReference>
<dbReference type="RefSeq" id="WP_134639484.1">
    <property type="nucleotide sequence ID" value="NZ_SOHM01000007.1"/>
</dbReference>
<dbReference type="HAMAP" id="MF_00612">
    <property type="entry name" value="UPF0225"/>
    <property type="match status" value="1"/>
</dbReference>
<sequence length="142" mass="15477">MSNPDSAGEVAGAPAAEGSVRCPCLSGNTYDACCGRLHCGDAAAATAEELMRSRYAAFAVGDGAYLLRTWHPLTRPAALELDPAVRWTRLDIDRTVRGRMFDTEGVVEFTAYSRHNGRRTRQHEISRFLKVSGAWLYLDAAG</sequence>
<dbReference type="InterPro" id="IPR023006">
    <property type="entry name" value="YchJ-like"/>
</dbReference>
<dbReference type="Pfam" id="PF17775">
    <property type="entry name" value="YchJ_M-like"/>
    <property type="match status" value="1"/>
</dbReference>
<organism evidence="4 5">
    <name type="scientific">Cryobacterium lactosi</name>
    <dbReference type="NCBI Taxonomy" id="1259202"/>
    <lineage>
        <taxon>Bacteria</taxon>
        <taxon>Bacillati</taxon>
        <taxon>Actinomycetota</taxon>
        <taxon>Actinomycetes</taxon>
        <taxon>Micrococcales</taxon>
        <taxon>Microbacteriaceae</taxon>
        <taxon>Cryobacterium</taxon>
    </lineage>
</organism>
<dbReference type="SUPFAM" id="SSF54427">
    <property type="entry name" value="NTF2-like"/>
    <property type="match status" value="1"/>
</dbReference>
<proteinExistence type="inferred from homology"/>
<comment type="caution">
    <text evidence="4">The sequence shown here is derived from an EMBL/GenBank/DDBJ whole genome shotgun (WGS) entry which is preliminary data.</text>
</comment>
<evidence type="ECO:0000256" key="1">
    <source>
        <dbReference type="ARBA" id="ARBA00010839"/>
    </source>
</evidence>
<dbReference type="InterPro" id="IPR032710">
    <property type="entry name" value="NTF2-like_dom_sf"/>
</dbReference>
<evidence type="ECO:0000313" key="4">
    <source>
        <dbReference type="EMBL" id="TFD94055.1"/>
    </source>
</evidence>
<dbReference type="Gene3D" id="3.10.450.50">
    <property type="match status" value="1"/>
</dbReference>
<dbReference type="OrthoDB" id="21421at2"/>
<protein>
    <recommendedName>
        <fullName evidence="2">UPF0225 protein E3T61_03410</fullName>
    </recommendedName>
</protein>
<reference evidence="4 5" key="1">
    <citation type="submission" date="2019-03" db="EMBL/GenBank/DDBJ databases">
        <title>Genomics of glacier-inhabiting Cryobacterium strains.</title>
        <authorList>
            <person name="Liu Q."/>
            <person name="Xin Y.-H."/>
        </authorList>
    </citation>
    <scope>NUCLEOTIDE SEQUENCE [LARGE SCALE GENOMIC DNA]</scope>
    <source>
        <strain evidence="4 5">Sr59</strain>
    </source>
</reference>
<evidence type="ECO:0000313" key="5">
    <source>
        <dbReference type="Proteomes" id="UP000298468"/>
    </source>
</evidence>
<dbReference type="AlphaFoldDB" id="A0A4R9C0S0"/>
<dbReference type="Proteomes" id="UP000298468">
    <property type="component" value="Unassembled WGS sequence"/>
</dbReference>
<comment type="similarity">
    <text evidence="1 2">Belongs to the UPF0225 family.</text>
</comment>
<evidence type="ECO:0000256" key="2">
    <source>
        <dbReference type="HAMAP-Rule" id="MF_00612"/>
    </source>
</evidence>
<accession>A0A4R9C0S0</accession>
<name>A0A4R9C0S0_9MICO</name>
<gene>
    <name evidence="4" type="ORF">E3T61_03410</name>
</gene>
<keyword evidence="5" id="KW-1185">Reference proteome</keyword>
<dbReference type="EMBL" id="SOHM01000007">
    <property type="protein sequence ID" value="TFD94055.1"/>
    <property type="molecule type" value="Genomic_DNA"/>
</dbReference>
<dbReference type="InterPro" id="IPR048469">
    <property type="entry name" value="YchJ-like_M"/>
</dbReference>
<feature type="domain" description="YchJ-like middle NTF2-like" evidence="3">
    <location>
        <begin position="46"/>
        <end position="140"/>
    </location>
</feature>
<dbReference type="Pfam" id="PF02810">
    <property type="entry name" value="SEC-C"/>
    <property type="match status" value="1"/>
</dbReference>